<evidence type="ECO:0000256" key="1">
    <source>
        <dbReference type="ARBA" id="ARBA00022448"/>
    </source>
</evidence>
<dbReference type="PROSITE" id="PS51007">
    <property type="entry name" value="CYTC"/>
    <property type="match status" value="1"/>
</dbReference>
<evidence type="ECO:0000313" key="9">
    <source>
        <dbReference type="EMBL" id="MCK7593928.1"/>
    </source>
</evidence>
<keyword evidence="10" id="KW-1185">Reference proteome</keyword>
<protein>
    <submittedName>
        <fullName evidence="9">Cytochrome C</fullName>
    </submittedName>
</protein>
<evidence type="ECO:0000256" key="3">
    <source>
        <dbReference type="ARBA" id="ARBA00022723"/>
    </source>
</evidence>
<comment type="caution">
    <text evidence="9">The sequence shown here is derived from an EMBL/GenBank/DDBJ whole genome shotgun (WGS) entry which is preliminary data.</text>
</comment>
<keyword evidence="5 6" id="KW-0408">Iron</keyword>
<proteinExistence type="predicted"/>
<dbReference type="InterPro" id="IPR050597">
    <property type="entry name" value="Cytochrome_c_Oxidase_Subunit"/>
</dbReference>
<accession>A0ABT0GHB8</accession>
<sequence>MNPKLLLLIPLFTLAGCGTAATPAADEAGAAAVDEASARPAKAGLCVACHGQYGVSGLPGHPHIAGQDETYLRESMLRYRSGERPHAPMKAVVGGLSDADIAALARYYAQLPRDGLGPREKQ</sequence>
<dbReference type="PANTHER" id="PTHR33751:SF9">
    <property type="entry name" value="CYTOCHROME C4"/>
    <property type="match status" value="1"/>
</dbReference>
<evidence type="ECO:0000313" key="10">
    <source>
        <dbReference type="Proteomes" id="UP001431449"/>
    </source>
</evidence>
<keyword evidence="1" id="KW-0813">Transport</keyword>
<evidence type="ECO:0000256" key="2">
    <source>
        <dbReference type="ARBA" id="ARBA00022617"/>
    </source>
</evidence>
<evidence type="ECO:0000256" key="4">
    <source>
        <dbReference type="ARBA" id="ARBA00022982"/>
    </source>
</evidence>
<feature type="chain" id="PRO_5045798326" evidence="7">
    <location>
        <begin position="21"/>
        <end position="122"/>
    </location>
</feature>
<dbReference type="InterPro" id="IPR009056">
    <property type="entry name" value="Cyt_c-like_dom"/>
</dbReference>
<evidence type="ECO:0000256" key="7">
    <source>
        <dbReference type="SAM" id="SignalP"/>
    </source>
</evidence>
<dbReference type="Gene3D" id="1.10.760.10">
    <property type="entry name" value="Cytochrome c-like domain"/>
    <property type="match status" value="1"/>
</dbReference>
<dbReference type="RefSeq" id="WP_248208640.1">
    <property type="nucleotide sequence ID" value="NZ_JALNMH010000007.1"/>
</dbReference>
<dbReference type="PANTHER" id="PTHR33751">
    <property type="entry name" value="CBB3-TYPE CYTOCHROME C OXIDASE SUBUNIT FIXP"/>
    <property type="match status" value="1"/>
</dbReference>
<organism evidence="9 10">
    <name type="scientific">Pseudomarimonas salicorniae</name>
    <dbReference type="NCBI Taxonomy" id="2933270"/>
    <lineage>
        <taxon>Bacteria</taxon>
        <taxon>Pseudomonadati</taxon>
        <taxon>Pseudomonadota</taxon>
        <taxon>Gammaproteobacteria</taxon>
        <taxon>Lysobacterales</taxon>
        <taxon>Lysobacteraceae</taxon>
        <taxon>Pseudomarimonas</taxon>
    </lineage>
</organism>
<evidence type="ECO:0000256" key="5">
    <source>
        <dbReference type="ARBA" id="ARBA00023004"/>
    </source>
</evidence>
<feature type="signal peptide" evidence="7">
    <location>
        <begin position="1"/>
        <end position="20"/>
    </location>
</feature>
<dbReference type="PROSITE" id="PS51257">
    <property type="entry name" value="PROKAR_LIPOPROTEIN"/>
    <property type="match status" value="1"/>
</dbReference>
<gene>
    <name evidence="9" type="ORF">M0G41_09615</name>
</gene>
<evidence type="ECO:0000259" key="8">
    <source>
        <dbReference type="PROSITE" id="PS51007"/>
    </source>
</evidence>
<dbReference type="Proteomes" id="UP001431449">
    <property type="component" value="Unassembled WGS sequence"/>
</dbReference>
<keyword evidence="3 6" id="KW-0479">Metal-binding</keyword>
<keyword evidence="7" id="KW-0732">Signal</keyword>
<feature type="domain" description="Cytochrome c" evidence="8">
    <location>
        <begin position="24"/>
        <end position="112"/>
    </location>
</feature>
<reference evidence="9" key="1">
    <citation type="submission" date="2022-04" db="EMBL/GenBank/DDBJ databases">
        <title>Lysobacter sp. CAU 1642 isolated from sea sand.</title>
        <authorList>
            <person name="Kim W."/>
        </authorList>
    </citation>
    <scope>NUCLEOTIDE SEQUENCE</scope>
    <source>
        <strain evidence="9">CAU 1642</strain>
    </source>
</reference>
<keyword evidence="2 6" id="KW-0349">Heme</keyword>
<keyword evidence="4" id="KW-0249">Electron transport</keyword>
<dbReference type="InterPro" id="IPR036909">
    <property type="entry name" value="Cyt_c-like_dom_sf"/>
</dbReference>
<dbReference type="SUPFAM" id="SSF46626">
    <property type="entry name" value="Cytochrome c"/>
    <property type="match status" value="1"/>
</dbReference>
<dbReference type="EMBL" id="JALNMH010000007">
    <property type="protein sequence ID" value="MCK7593928.1"/>
    <property type="molecule type" value="Genomic_DNA"/>
</dbReference>
<evidence type="ECO:0000256" key="6">
    <source>
        <dbReference type="PROSITE-ProRule" id="PRU00433"/>
    </source>
</evidence>
<name>A0ABT0GHB8_9GAMM</name>